<organism evidence="1 2">
    <name type="scientific">Ancylostoma ceylanicum</name>
    <dbReference type="NCBI Taxonomy" id="53326"/>
    <lineage>
        <taxon>Eukaryota</taxon>
        <taxon>Metazoa</taxon>
        <taxon>Ecdysozoa</taxon>
        <taxon>Nematoda</taxon>
        <taxon>Chromadorea</taxon>
        <taxon>Rhabditida</taxon>
        <taxon>Rhabditina</taxon>
        <taxon>Rhabditomorpha</taxon>
        <taxon>Strongyloidea</taxon>
        <taxon>Ancylostomatidae</taxon>
        <taxon>Ancylostomatinae</taxon>
        <taxon>Ancylostoma</taxon>
    </lineage>
</organism>
<evidence type="ECO:0000313" key="2">
    <source>
        <dbReference type="Proteomes" id="UP000024635"/>
    </source>
</evidence>
<protein>
    <submittedName>
        <fullName evidence="1">Uncharacterized protein</fullName>
    </submittedName>
</protein>
<dbReference type="AlphaFoldDB" id="A0A016WEP1"/>
<gene>
    <name evidence="1" type="primary">Acey_s0745.g2015</name>
    <name evidence="1" type="ORF">Y032_0745g2015</name>
</gene>
<accession>A0A016WEP1</accession>
<comment type="caution">
    <text evidence="1">The sequence shown here is derived from an EMBL/GenBank/DDBJ whole genome shotgun (WGS) entry which is preliminary data.</text>
</comment>
<reference evidence="2" key="1">
    <citation type="journal article" date="2015" name="Nat. Genet.">
        <title>The genome and transcriptome of the zoonotic hookworm Ancylostoma ceylanicum identify infection-specific gene families.</title>
        <authorList>
            <person name="Schwarz E.M."/>
            <person name="Hu Y."/>
            <person name="Antoshechkin I."/>
            <person name="Miller M.M."/>
            <person name="Sternberg P.W."/>
            <person name="Aroian R.V."/>
        </authorList>
    </citation>
    <scope>NUCLEOTIDE SEQUENCE</scope>
    <source>
        <strain evidence="2">HY135</strain>
    </source>
</reference>
<evidence type="ECO:0000313" key="1">
    <source>
        <dbReference type="EMBL" id="EYC38080.1"/>
    </source>
</evidence>
<proteinExistence type="predicted"/>
<sequence>MLKSEDGVHAKQHSCGQCQIMGRVCATRPYSLFPETYIAIVAPIEQGGAWMFNRGAELIGCSSNNRSASLAVHYTALLRD</sequence>
<dbReference type="EMBL" id="JARK01000345">
    <property type="protein sequence ID" value="EYC38080.1"/>
    <property type="molecule type" value="Genomic_DNA"/>
</dbReference>
<name>A0A016WEP1_9BILA</name>
<dbReference type="Proteomes" id="UP000024635">
    <property type="component" value="Unassembled WGS sequence"/>
</dbReference>
<keyword evidence="2" id="KW-1185">Reference proteome</keyword>